<dbReference type="Gene3D" id="3.90.70.80">
    <property type="match status" value="1"/>
</dbReference>
<protein>
    <recommendedName>
        <fullName evidence="3">Helicase ATP-binding domain-containing protein</fullName>
    </recommendedName>
</protein>
<dbReference type="Gene3D" id="3.40.50.300">
    <property type="entry name" value="P-loop containing nucleotide triphosphate hydrolases"/>
    <property type="match status" value="2"/>
</dbReference>
<dbReference type="SUPFAM" id="SSF52540">
    <property type="entry name" value="P-loop containing nucleoside triphosphate hydrolases"/>
    <property type="match status" value="2"/>
</dbReference>
<evidence type="ECO:0000313" key="1">
    <source>
        <dbReference type="EMBL" id="KAF2323001.1"/>
    </source>
</evidence>
<evidence type="ECO:0000313" key="2">
    <source>
        <dbReference type="Proteomes" id="UP000467840"/>
    </source>
</evidence>
<sequence>MLKSKATKFLKRITLVLASMAKAKTLALKSKTHALKTRLMIFFLLRDKKILMSSISHKLHSIMGQQEHDKDQEDGDNNMGEQSKSIVLYNHGSMSLPSPTQMELLENADEQDNIYGYGYGYGYNYEDEDDEEKFPDLTHSLFESEDLDFEDPGGSVIDLVKNSKKEGEEFRLEDEIDHVADLFIKRVHLSPGGSDLHRVRFMEIANTKNLCEGSDNVKKTSRQRREVLPGEPNVLHVNIEAARYGMPIAVQMQAIPIALSGKSLLASAGTGSGKLLPIWLRIKLSCLVTVVVGGDNMAGQLYHIQQGVELIVGTPGRLIDLVTKHDVEPDICSRLVDWLKALSIHGPKSMKERREIMRSLLVGEVSVIVATGVLGWGVDLLEDNPEFKEKTLLVFRMNSSVEGRLWKRCPIDLSIDDFWCKSEGSGNAREYNQSTGSIPFYRNIYEEMLGEGAHSVGESSSSTSWSSQQDTEDDRMIALVLSEEFANLDGAVARRLTNLAPIPHVPRINTYIPNISDASMDHQRLIQSVITMPTSRKDSNHYDNHHQLRQVANHTTRSGEWGDHVTLQAAADKFAAKICLLTSFRDTCFIEIMPQYQPPKREIELTLLFKYTSVIISECTTVENNVLLHKLESWEMKLINSENKLNLTIYFDGVETNRIVVKFLV</sequence>
<dbReference type="PANTHER" id="PTHR33450:SF12">
    <property type="entry name" value="COTTON FIBER PROTEIN"/>
    <property type="match status" value="1"/>
</dbReference>
<dbReference type="InterPro" id="IPR027417">
    <property type="entry name" value="P-loop_NTPase"/>
</dbReference>
<keyword evidence="2" id="KW-1185">Reference proteome</keyword>
<reference evidence="1 2" key="1">
    <citation type="journal article" date="2020" name="Mol. Plant">
        <title>The Chromosome-Based Rubber Tree Genome Provides New Insights into Spurge Genome Evolution and Rubber Biosynthesis.</title>
        <authorList>
            <person name="Liu J."/>
            <person name="Shi C."/>
            <person name="Shi C.C."/>
            <person name="Li W."/>
            <person name="Zhang Q.J."/>
            <person name="Zhang Y."/>
            <person name="Li K."/>
            <person name="Lu H.F."/>
            <person name="Shi C."/>
            <person name="Zhu S.T."/>
            <person name="Xiao Z.Y."/>
            <person name="Nan H."/>
            <person name="Yue Y."/>
            <person name="Zhu X.G."/>
            <person name="Wu Y."/>
            <person name="Hong X.N."/>
            <person name="Fan G.Y."/>
            <person name="Tong Y."/>
            <person name="Zhang D."/>
            <person name="Mao C.L."/>
            <person name="Liu Y.L."/>
            <person name="Hao S.J."/>
            <person name="Liu W.Q."/>
            <person name="Lv M.Q."/>
            <person name="Zhang H.B."/>
            <person name="Liu Y."/>
            <person name="Hu-Tang G.R."/>
            <person name="Wang J.P."/>
            <person name="Wang J.H."/>
            <person name="Sun Y.H."/>
            <person name="Ni S.B."/>
            <person name="Chen W.B."/>
            <person name="Zhang X.C."/>
            <person name="Jiao Y.N."/>
            <person name="Eichler E.E."/>
            <person name="Li G.H."/>
            <person name="Liu X."/>
            <person name="Gao L.Z."/>
        </authorList>
    </citation>
    <scope>NUCLEOTIDE SEQUENCE [LARGE SCALE GENOMIC DNA]</scope>
    <source>
        <strain evidence="2">cv. GT1</strain>
        <tissue evidence="1">Leaf</tissue>
    </source>
</reference>
<dbReference type="PANTHER" id="PTHR33450">
    <property type="entry name" value="EMB|CAB67623.1-RELATED"/>
    <property type="match status" value="1"/>
</dbReference>
<dbReference type="EMBL" id="JAAGAX010000002">
    <property type="protein sequence ID" value="KAF2323001.1"/>
    <property type="molecule type" value="Genomic_DNA"/>
</dbReference>
<gene>
    <name evidence="1" type="ORF">GH714_032703</name>
</gene>
<evidence type="ECO:0008006" key="3">
    <source>
        <dbReference type="Google" id="ProtNLM"/>
    </source>
</evidence>
<comment type="caution">
    <text evidence="1">The sequence shown here is derived from an EMBL/GenBank/DDBJ whole genome shotgun (WGS) entry which is preliminary data.</text>
</comment>
<accession>A0A6A6NA02</accession>
<name>A0A6A6NA02_HEVBR</name>
<dbReference type="AlphaFoldDB" id="A0A6A6NA02"/>
<proteinExistence type="predicted"/>
<organism evidence="1 2">
    <name type="scientific">Hevea brasiliensis</name>
    <name type="common">Para rubber tree</name>
    <name type="synonym">Siphonia brasiliensis</name>
    <dbReference type="NCBI Taxonomy" id="3981"/>
    <lineage>
        <taxon>Eukaryota</taxon>
        <taxon>Viridiplantae</taxon>
        <taxon>Streptophyta</taxon>
        <taxon>Embryophyta</taxon>
        <taxon>Tracheophyta</taxon>
        <taxon>Spermatophyta</taxon>
        <taxon>Magnoliopsida</taxon>
        <taxon>eudicotyledons</taxon>
        <taxon>Gunneridae</taxon>
        <taxon>Pentapetalae</taxon>
        <taxon>rosids</taxon>
        <taxon>fabids</taxon>
        <taxon>Malpighiales</taxon>
        <taxon>Euphorbiaceae</taxon>
        <taxon>Crotonoideae</taxon>
        <taxon>Micrandreae</taxon>
        <taxon>Hevea</taxon>
    </lineage>
</organism>
<dbReference type="Proteomes" id="UP000467840">
    <property type="component" value="Chromosome 11"/>
</dbReference>